<dbReference type="OrthoDB" id="1045786at2"/>
<evidence type="ECO:0000313" key="2">
    <source>
        <dbReference type="EMBL" id="TDS06808.1"/>
    </source>
</evidence>
<dbReference type="Proteomes" id="UP000294752">
    <property type="component" value="Unassembled WGS sequence"/>
</dbReference>
<dbReference type="CDD" id="cd07472">
    <property type="entry name" value="HmuY_like"/>
    <property type="match status" value="1"/>
</dbReference>
<proteinExistence type="predicted"/>
<dbReference type="Gene3D" id="2.60.40.3550">
    <property type="entry name" value="Domain of unknown function DUF4466"/>
    <property type="match status" value="1"/>
</dbReference>
<dbReference type="InterPro" id="IPR028072">
    <property type="entry name" value="DUF4466"/>
</dbReference>
<sequence>MFSILSYRSVVLALAIVFIVGCKEEEYQVPLPESGLQNDCIKKSNGPNMLGVDIEFMYAIAIQKGEGKLVSAQVEASIAGAGETYIDHRSYHTNDNGQDIGVIVTDPSTNEGLRTKVNFSVDTNAATLRFYYRPSLESVDKEVSFVFSATSSNGQTVSYNMGPYKIRRMERALNIGVADGQRSFISIEDMKAYTAAEAASRPDAIDLVYLHRTIPGITFAHALIAPATDAIYRPGLTLPTGVGRDAKIFKAWNIRDIQLEPNVTGNNTFVYLDEEDFINIDLQAAPNYAINMKAQSGVWVETADRKYRAFVYLNSVNDAGKSVVLSIKRYRM</sequence>
<evidence type="ECO:0000313" key="3">
    <source>
        <dbReference type="Proteomes" id="UP000294752"/>
    </source>
</evidence>
<organism evidence="2 3">
    <name type="scientific">Sphingobacterium paludis</name>
    <dbReference type="NCBI Taxonomy" id="1476465"/>
    <lineage>
        <taxon>Bacteria</taxon>
        <taxon>Pseudomonadati</taxon>
        <taxon>Bacteroidota</taxon>
        <taxon>Sphingobacteriia</taxon>
        <taxon>Sphingobacteriales</taxon>
        <taxon>Sphingobacteriaceae</taxon>
        <taxon>Sphingobacterium</taxon>
    </lineage>
</organism>
<reference evidence="2 3" key="1">
    <citation type="submission" date="2019-03" db="EMBL/GenBank/DDBJ databases">
        <title>Genomic Encyclopedia of Type Strains, Phase III (KMG-III): the genomes of soil and plant-associated and newly described type strains.</title>
        <authorList>
            <person name="Whitman W."/>
        </authorList>
    </citation>
    <scope>NUCLEOTIDE SEQUENCE [LARGE SCALE GENOMIC DNA]</scope>
    <source>
        <strain evidence="2 3">CGMCC 1.12801</strain>
    </source>
</reference>
<evidence type="ECO:0000259" key="1">
    <source>
        <dbReference type="Pfam" id="PF14725"/>
    </source>
</evidence>
<dbReference type="RefSeq" id="WP_133642170.1">
    <property type="nucleotide sequence ID" value="NZ_SNZV01000015.1"/>
</dbReference>
<keyword evidence="3" id="KW-1185">Reference proteome</keyword>
<feature type="domain" description="DUF4466" evidence="1">
    <location>
        <begin position="24"/>
        <end position="332"/>
    </location>
</feature>
<dbReference type="EMBL" id="SNZV01000015">
    <property type="protein sequence ID" value="TDS06808.1"/>
    <property type="molecule type" value="Genomic_DNA"/>
</dbReference>
<dbReference type="AlphaFoldDB" id="A0A4R7CVX1"/>
<dbReference type="Pfam" id="PF14725">
    <property type="entry name" value="DUF4466"/>
    <property type="match status" value="1"/>
</dbReference>
<protein>
    <submittedName>
        <fullName evidence="2">Uncharacterized protein DUF4466</fullName>
    </submittedName>
</protein>
<name>A0A4R7CVX1_9SPHI</name>
<comment type="caution">
    <text evidence="2">The sequence shown here is derived from an EMBL/GenBank/DDBJ whole genome shotgun (WGS) entry which is preliminary data.</text>
</comment>
<gene>
    <name evidence="2" type="ORF">B0I21_11553</name>
</gene>
<accession>A0A4R7CVX1</accession>